<dbReference type="AlphaFoldDB" id="A0AAV2QKB1"/>
<name>A0AAV2QKB1_MEGNR</name>
<keyword evidence="5" id="KW-0472">Membrane</keyword>
<reference evidence="7 8" key="1">
    <citation type="submission" date="2024-05" db="EMBL/GenBank/DDBJ databases">
        <authorList>
            <person name="Wallberg A."/>
        </authorList>
    </citation>
    <scope>NUCLEOTIDE SEQUENCE [LARGE SCALE GENOMIC DNA]</scope>
</reference>
<evidence type="ECO:0000313" key="7">
    <source>
        <dbReference type="EMBL" id="CAL4090602.1"/>
    </source>
</evidence>
<dbReference type="PROSITE" id="PS50089">
    <property type="entry name" value="ZF_RING_2"/>
    <property type="match status" value="1"/>
</dbReference>
<feature type="transmembrane region" description="Helical" evidence="5">
    <location>
        <begin position="759"/>
        <end position="782"/>
    </location>
</feature>
<evidence type="ECO:0000256" key="4">
    <source>
        <dbReference type="SAM" id="MobiDB-lite"/>
    </source>
</evidence>
<feature type="compositionally biased region" description="Polar residues" evidence="4">
    <location>
        <begin position="427"/>
        <end position="437"/>
    </location>
</feature>
<comment type="caution">
    <text evidence="7">The sequence shown here is derived from an EMBL/GenBank/DDBJ whole genome shotgun (WGS) entry which is preliminary data.</text>
</comment>
<dbReference type="EMBL" id="CAXKWB010008293">
    <property type="protein sequence ID" value="CAL4090602.1"/>
    <property type="molecule type" value="Genomic_DNA"/>
</dbReference>
<dbReference type="Proteomes" id="UP001497623">
    <property type="component" value="Unassembled WGS sequence"/>
</dbReference>
<sequence>MNDNLLSGEYEPHVQEAYTEYEESSHCIKYPARTRIDGYTPMHPKVRSSSLPGQWGIFNAMHSNYRRSSMVVTNSLAKQECCGVCQSGNPLRHFCSCSVLTHEMCELDLRSPESKNPAIDMTTILMNRMNLKHIIEDDVETNSSGYGSHFESPSTSIDEVTAFSDQNTFSNGVLTALLDQNNTKQPTKLTEIVEDDSSIVETIPTVFSDENTTQHDHIPSDKDVVDACIEEYIPLSPESHNPSFDVLTILQDHDNNQQGKIRADKEDIELNKPLPLSHVLISLSDDDEKQQYNILANNYETSISNDGSNSMNLDTQQLLANEDVVDNCIVHTELQKSSFELPSTLEDQNKNQQVKLLTDKEDNDLNTQLPLNIVLNVLPDQNDNQQSNILADKCETGSSGDGCNSVNTENQQLLDNVPLALLSSLDIPSTSPDQNKMQQDHTPPEKVEANTSIIGSKSLYLESQQTSRNTTTALVHQNNTTQKTILIYQDEVDTSIIGCKSKPPEKKKVSLTVSEASPNEKKPQQDNICVICLERSNVIHVCTCSVMTHKECIIKYISFPAGDSNDKCPQCREKLKYRIIDEKTPMKNRYKLTFTLLILMYLVMVGLSIYVTMLMIPQDSMNVYLYAAVIANLGLLWPLLIVFFFTISSECCFAPRDRSSSLVVTPSESVTPSEGVTPSGDVIKGETCLEPVPYNAPVADHYMDSGCYCSGDCGGGDCNCCGNGDCNCCGVGDCDCCGCEDYCGSGGSNCDGDGGEGCGLVICVICLILIIIVLICASMYLLNSLGKFYKSFAIKSKKDIKFKYEDRPLNTLGPRGGRRRSTFYMA</sequence>
<keyword evidence="1 3" id="KW-0479">Metal-binding</keyword>
<protein>
    <recommendedName>
        <fullName evidence="6">RING-type domain-containing protein</fullName>
    </recommendedName>
</protein>
<evidence type="ECO:0000256" key="5">
    <source>
        <dbReference type="SAM" id="Phobius"/>
    </source>
</evidence>
<accession>A0AAV2QKB1</accession>
<keyword evidence="5" id="KW-0812">Transmembrane</keyword>
<dbReference type="InterPro" id="IPR001841">
    <property type="entry name" value="Znf_RING"/>
</dbReference>
<dbReference type="CDD" id="cd16448">
    <property type="entry name" value="RING-H2"/>
    <property type="match status" value="1"/>
</dbReference>
<gene>
    <name evidence="7" type="ORF">MNOR_LOCUS14061</name>
</gene>
<evidence type="ECO:0000256" key="1">
    <source>
        <dbReference type="ARBA" id="ARBA00022771"/>
    </source>
</evidence>
<feature type="transmembrane region" description="Helical" evidence="5">
    <location>
        <begin position="592"/>
        <end position="616"/>
    </location>
</feature>
<feature type="compositionally biased region" description="Basic and acidic residues" evidence="4">
    <location>
        <begin position="438"/>
        <end position="448"/>
    </location>
</feature>
<keyword evidence="2" id="KW-0862">Zinc</keyword>
<evidence type="ECO:0000313" key="8">
    <source>
        <dbReference type="Proteomes" id="UP001497623"/>
    </source>
</evidence>
<evidence type="ECO:0000256" key="2">
    <source>
        <dbReference type="ARBA" id="ARBA00022833"/>
    </source>
</evidence>
<feature type="transmembrane region" description="Helical" evidence="5">
    <location>
        <begin position="623"/>
        <end position="647"/>
    </location>
</feature>
<keyword evidence="5" id="KW-1133">Transmembrane helix</keyword>
<feature type="domain" description="RING-type" evidence="6">
    <location>
        <begin position="529"/>
        <end position="572"/>
    </location>
</feature>
<feature type="region of interest" description="Disordered" evidence="4">
    <location>
        <begin position="427"/>
        <end position="449"/>
    </location>
</feature>
<dbReference type="Gene3D" id="3.30.40.10">
    <property type="entry name" value="Zinc/RING finger domain, C3HC4 (zinc finger)"/>
    <property type="match status" value="1"/>
</dbReference>
<dbReference type="GO" id="GO:0008270">
    <property type="term" value="F:zinc ion binding"/>
    <property type="evidence" value="ECO:0007669"/>
    <property type="project" value="UniProtKB-KW"/>
</dbReference>
<proteinExistence type="predicted"/>
<evidence type="ECO:0000259" key="6">
    <source>
        <dbReference type="PROSITE" id="PS50089"/>
    </source>
</evidence>
<dbReference type="InterPro" id="IPR013083">
    <property type="entry name" value="Znf_RING/FYVE/PHD"/>
</dbReference>
<dbReference type="SUPFAM" id="SSF57850">
    <property type="entry name" value="RING/U-box"/>
    <property type="match status" value="1"/>
</dbReference>
<keyword evidence="8" id="KW-1185">Reference proteome</keyword>
<keyword evidence="1 3" id="KW-0863">Zinc-finger</keyword>
<organism evidence="7 8">
    <name type="scientific">Meganyctiphanes norvegica</name>
    <name type="common">Northern krill</name>
    <name type="synonym">Thysanopoda norvegica</name>
    <dbReference type="NCBI Taxonomy" id="48144"/>
    <lineage>
        <taxon>Eukaryota</taxon>
        <taxon>Metazoa</taxon>
        <taxon>Ecdysozoa</taxon>
        <taxon>Arthropoda</taxon>
        <taxon>Crustacea</taxon>
        <taxon>Multicrustacea</taxon>
        <taxon>Malacostraca</taxon>
        <taxon>Eumalacostraca</taxon>
        <taxon>Eucarida</taxon>
        <taxon>Euphausiacea</taxon>
        <taxon>Euphausiidae</taxon>
        <taxon>Meganyctiphanes</taxon>
    </lineage>
</organism>
<evidence type="ECO:0000256" key="3">
    <source>
        <dbReference type="PROSITE-ProRule" id="PRU00175"/>
    </source>
</evidence>